<dbReference type="SUPFAM" id="SSF55874">
    <property type="entry name" value="ATPase domain of HSP90 chaperone/DNA topoisomerase II/histidine kinase"/>
    <property type="match status" value="1"/>
</dbReference>
<keyword evidence="11" id="KW-1185">Reference proteome</keyword>
<evidence type="ECO:0000313" key="11">
    <source>
        <dbReference type="Proteomes" id="UP000070080"/>
    </source>
</evidence>
<dbReference type="InterPro" id="IPR036890">
    <property type="entry name" value="HATPase_C_sf"/>
</dbReference>
<dbReference type="STRING" id="1497955.HMPREF1872_00472"/>
<dbReference type="InterPro" id="IPR003661">
    <property type="entry name" value="HisK_dim/P_dom"/>
</dbReference>
<dbReference type="PANTHER" id="PTHR45453:SF1">
    <property type="entry name" value="PHOSPHATE REGULON SENSOR PROTEIN PHOR"/>
    <property type="match status" value="1"/>
</dbReference>
<sequence length="349" mass="40063">MFYFYLASIIFTILSVCGLALYTYENKHLHEFLHNLELLFNNDNLAWQSQINFWMPAHRELEQKIQAYHKRTEKLRKDHIQALQEEKNLIASIAHDFQTPLTTMLGTIELLEKENLTNVKLSTGQTLTDELNLIKERTISLSSQVKSFYLYSLIDSGDKAPNITEFSLFDLVANEIAARASEIEQRFANHVQIDLDEDLPQIKQDKLSCQRIVANLLKNCLEHGEEELKISLKSSFAKQILTFSNVWYNPGISDLSLICQRSYRIDSARSQVSTNPHAGLGMSIVHDLAESLNIKLTIYEKPYETTKVIAENEASQTNSKKLLITGHKARLYLTLTFTDYASTKRKDQL</sequence>
<dbReference type="InterPro" id="IPR003594">
    <property type="entry name" value="HATPase_dom"/>
</dbReference>
<dbReference type="EMBL" id="LSCV01000008">
    <property type="protein sequence ID" value="KXB42000.1"/>
    <property type="molecule type" value="Genomic_DNA"/>
</dbReference>
<keyword evidence="8" id="KW-0812">Transmembrane</keyword>
<protein>
    <recommendedName>
        <fullName evidence="3">histidine kinase</fullName>
        <ecNumber evidence="3">2.7.13.3</ecNumber>
    </recommendedName>
</protein>
<dbReference type="GO" id="GO:0005886">
    <property type="term" value="C:plasma membrane"/>
    <property type="evidence" value="ECO:0007669"/>
    <property type="project" value="TreeGrafter"/>
</dbReference>
<dbReference type="PANTHER" id="PTHR45453">
    <property type="entry name" value="PHOSPHATE REGULON SENSOR PROTEIN PHOR"/>
    <property type="match status" value="1"/>
</dbReference>
<evidence type="ECO:0000313" key="10">
    <source>
        <dbReference type="EMBL" id="KXB42000.1"/>
    </source>
</evidence>
<dbReference type="EC" id="2.7.13.3" evidence="3"/>
<dbReference type="OrthoDB" id="9792991at2"/>
<feature type="domain" description="Histidine kinase" evidence="9">
    <location>
        <begin position="92"/>
        <end position="316"/>
    </location>
</feature>
<dbReference type="SMART" id="SM00388">
    <property type="entry name" value="HisKA"/>
    <property type="match status" value="1"/>
</dbReference>
<dbReference type="Gene3D" id="3.30.565.10">
    <property type="entry name" value="Histidine kinase-like ATPase, C-terminal domain"/>
    <property type="match status" value="1"/>
</dbReference>
<keyword evidence="8" id="KW-0472">Membrane</keyword>
<keyword evidence="7" id="KW-0902">Two-component regulatory system</keyword>
<reference evidence="11" key="1">
    <citation type="submission" date="2016-01" db="EMBL/GenBank/DDBJ databases">
        <authorList>
            <person name="Mitreva M."/>
            <person name="Pepin K.H."/>
            <person name="Mihindukulasuriya K.A."/>
            <person name="Fulton R."/>
            <person name="Fronick C."/>
            <person name="O'Laughlin M."/>
            <person name="Miner T."/>
            <person name="Herter B."/>
            <person name="Rosa B.A."/>
            <person name="Cordes M."/>
            <person name="Tomlinson C."/>
            <person name="Wollam A."/>
            <person name="Palsikar V.B."/>
            <person name="Mardis E.R."/>
            <person name="Wilson R.K."/>
        </authorList>
    </citation>
    <scope>NUCLEOTIDE SEQUENCE [LARGE SCALE GENOMIC DNA]</scope>
    <source>
        <strain evidence="11">KA00274</strain>
    </source>
</reference>
<gene>
    <name evidence="10" type="ORF">HMPREF1872_00472</name>
</gene>
<keyword evidence="5" id="KW-0808">Transferase</keyword>
<dbReference type="GO" id="GO:0004721">
    <property type="term" value="F:phosphoprotein phosphatase activity"/>
    <property type="evidence" value="ECO:0007669"/>
    <property type="project" value="TreeGrafter"/>
</dbReference>
<dbReference type="Pfam" id="PF00512">
    <property type="entry name" value="HisKA"/>
    <property type="match status" value="1"/>
</dbReference>
<evidence type="ECO:0000256" key="8">
    <source>
        <dbReference type="SAM" id="Phobius"/>
    </source>
</evidence>
<proteinExistence type="predicted"/>
<dbReference type="GO" id="GO:0000155">
    <property type="term" value="F:phosphorelay sensor kinase activity"/>
    <property type="evidence" value="ECO:0007669"/>
    <property type="project" value="InterPro"/>
</dbReference>
<dbReference type="AlphaFoldDB" id="A0A133YFN4"/>
<dbReference type="Pfam" id="PF02518">
    <property type="entry name" value="HATPase_c"/>
    <property type="match status" value="1"/>
</dbReference>
<evidence type="ECO:0000256" key="7">
    <source>
        <dbReference type="ARBA" id="ARBA00023012"/>
    </source>
</evidence>
<dbReference type="SMART" id="SM00387">
    <property type="entry name" value="HATPase_c"/>
    <property type="match status" value="1"/>
</dbReference>
<dbReference type="InterPro" id="IPR036097">
    <property type="entry name" value="HisK_dim/P_sf"/>
</dbReference>
<evidence type="ECO:0000256" key="3">
    <source>
        <dbReference type="ARBA" id="ARBA00012438"/>
    </source>
</evidence>
<keyword evidence="6 10" id="KW-0418">Kinase</keyword>
<evidence type="ECO:0000256" key="5">
    <source>
        <dbReference type="ARBA" id="ARBA00022679"/>
    </source>
</evidence>
<evidence type="ECO:0000256" key="2">
    <source>
        <dbReference type="ARBA" id="ARBA00004370"/>
    </source>
</evidence>
<organism evidence="10 11">
    <name type="scientific">Amygdalobacter nucleatus</name>
    <dbReference type="NCBI Taxonomy" id="3029274"/>
    <lineage>
        <taxon>Bacteria</taxon>
        <taxon>Bacillati</taxon>
        <taxon>Bacillota</taxon>
        <taxon>Clostridia</taxon>
        <taxon>Eubacteriales</taxon>
        <taxon>Oscillospiraceae</taxon>
        <taxon>Amygdalobacter</taxon>
    </lineage>
</organism>
<dbReference type="GO" id="GO:0016036">
    <property type="term" value="P:cellular response to phosphate starvation"/>
    <property type="evidence" value="ECO:0007669"/>
    <property type="project" value="TreeGrafter"/>
</dbReference>
<dbReference type="RefSeq" id="WP_066713410.1">
    <property type="nucleotide sequence ID" value="NZ_JARFNM010000001.1"/>
</dbReference>
<name>A0A133YFN4_9FIRM</name>
<dbReference type="SUPFAM" id="SSF47384">
    <property type="entry name" value="Homodimeric domain of signal transducing histidine kinase"/>
    <property type="match status" value="1"/>
</dbReference>
<evidence type="ECO:0000256" key="6">
    <source>
        <dbReference type="ARBA" id="ARBA00022777"/>
    </source>
</evidence>
<feature type="transmembrane region" description="Helical" evidence="8">
    <location>
        <begin position="6"/>
        <end position="24"/>
    </location>
</feature>
<dbReference type="Proteomes" id="UP000070080">
    <property type="component" value="Unassembled WGS sequence"/>
</dbReference>
<dbReference type="InterPro" id="IPR005467">
    <property type="entry name" value="His_kinase_dom"/>
</dbReference>
<dbReference type="InterPro" id="IPR050351">
    <property type="entry name" value="BphY/WalK/GraS-like"/>
</dbReference>
<comment type="caution">
    <text evidence="10">The sequence shown here is derived from an EMBL/GenBank/DDBJ whole genome shotgun (WGS) entry which is preliminary data.</text>
</comment>
<dbReference type="PROSITE" id="PS50109">
    <property type="entry name" value="HIS_KIN"/>
    <property type="match status" value="1"/>
</dbReference>
<evidence type="ECO:0000256" key="1">
    <source>
        <dbReference type="ARBA" id="ARBA00000085"/>
    </source>
</evidence>
<evidence type="ECO:0000259" key="9">
    <source>
        <dbReference type="PROSITE" id="PS50109"/>
    </source>
</evidence>
<keyword evidence="4" id="KW-0597">Phosphoprotein</keyword>
<comment type="subcellular location">
    <subcellularLocation>
        <location evidence="2">Membrane</location>
    </subcellularLocation>
</comment>
<accession>A0A133YFN4</accession>
<dbReference type="CDD" id="cd00082">
    <property type="entry name" value="HisKA"/>
    <property type="match status" value="1"/>
</dbReference>
<comment type="catalytic activity">
    <reaction evidence="1">
        <text>ATP + protein L-histidine = ADP + protein N-phospho-L-histidine.</text>
        <dbReference type="EC" id="2.7.13.3"/>
    </reaction>
</comment>
<dbReference type="Gene3D" id="1.10.287.130">
    <property type="match status" value="1"/>
</dbReference>
<keyword evidence="8" id="KW-1133">Transmembrane helix</keyword>
<evidence type="ECO:0000256" key="4">
    <source>
        <dbReference type="ARBA" id="ARBA00022553"/>
    </source>
</evidence>